<gene>
    <name evidence="1" type="ORF">M9H77_10464</name>
</gene>
<comment type="caution">
    <text evidence="1">The sequence shown here is derived from an EMBL/GenBank/DDBJ whole genome shotgun (WGS) entry which is preliminary data.</text>
</comment>
<sequence>MEPPQKKAAIKSHILCLPLSAQGHINPILQFCKRLASRGIQITVLTSNTIDDYSQGIMKFDLIKIESLPDSTNEVTTPDDDSWEKLKARYLNYLPIIIKKKTDSCEPFKLILFDSTMPWAMDFAKEMGIKGAIFFTQSCGNCAIHCDLYKGILEVPLEENNSKDVTIILPSLPPLEKSDLPSFIYNVMESWRPFLLRLAHNQNSVFHKADWIFINSFDNLEPQIKSWLVSQYSSIRTIGPTIPSMFLDQQVKEDKDYSLSLFKKNLDQDSIKWLDSKPKSSVVYASLGSLACPSKEQMEEIAWGLANSNFHFLWVVRELEQSKVPSDFEFIAQKKGLIVRWCPQLKVLAHNAVGCFLTHCGWNSTLEALSLGVPIVAIPQWGDQPTNAKFVQDVWKAGVRVKANEKGIVTKEEIEIRIKQVMLGEKANMIKKNVLKWKELAKEAMSEGGSSMRNIEELISSFENSKL</sequence>
<proteinExistence type="predicted"/>
<name>A0ACC0BBR4_CATRO</name>
<organism evidence="1 2">
    <name type="scientific">Catharanthus roseus</name>
    <name type="common">Madagascar periwinkle</name>
    <name type="synonym">Vinca rosea</name>
    <dbReference type="NCBI Taxonomy" id="4058"/>
    <lineage>
        <taxon>Eukaryota</taxon>
        <taxon>Viridiplantae</taxon>
        <taxon>Streptophyta</taxon>
        <taxon>Embryophyta</taxon>
        <taxon>Tracheophyta</taxon>
        <taxon>Spermatophyta</taxon>
        <taxon>Magnoliopsida</taxon>
        <taxon>eudicotyledons</taxon>
        <taxon>Gunneridae</taxon>
        <taxon>Pentapetalae</taxon>
        <taxon>asterids</taxon>
        <taxon>lamiids</taxon>
        <taxon>Gentianales</taxon>
        <taxon>Apocynaceae</taxon>
        <taxon>Rauvolfioideae</taxon>
        <taxon>Vinceae</taxon>
        <taxon>Catharanthinae</taxon>
        <taxon>Catharanthus</taxon>
    </lineage>
</organism>
<reference evidence="2" key="1">
    <citation type="journal article" date="2023" name="Nat. Plants">
        <title>Single-cell RNA sequencing provides a high-resolution roadmap for understanding the multicellular compartmentation of specialized metabolism.</title>
        <authorList>
            <person name="Sun S."/>
            <person name="Shen X."/>
            <person name="Li Y."/>
            <person name="Li Y."/>
            <person name="Wang S."/>
            <person name="Li R."/>
            <person name="Zhang H."/>
            <person name="Shen G."/>
            <person name="Guo B."/>
            <person name="Wei J."/>
            <person name="Xu J."/>
            <person name="St-Pierre B."/>
            <person name="Chen S."/>
            <person name="Sun C."/>
        </authorList>
    </citation>
    <scope>NUCLEOTIDE SEQUENCE [LARGE SCALE GENOMIC DNA]</scope>
</reference>
<evidence type="ECO:0000313" key="2">
    <source>
        <dbReference type="Proteomes" id="UP001060085"/>
    </source>
</evidence>
<dbReference type="Proteomes" id="UP001060085">
    <property type="component" value="Linkage Group LG03"/>
</dbReference>
<dbReference type="EMBL" id="CM044703">
    <property type="protein sequence ID" value="KAI5670100.1"/>
    <property type="molecule type" value="Genomic_DNA"/>
</dbReference>
<protein>
    <submittedName>
        <fullName evidence="1">Uncharacterized protein</fullName>
    </submittedName>
</protein>
<accession>A0ACC0BBR4</accession>
<evidence type="ECO:0000313" key="1">
    <source>
        <dbReference type="EMBL" id="KAI5670100.1"/>
    </source>
</evidence>
<keyword evidence="2" id="KW-1185">Reference proteome</keyword>